<feature type="transmembrane region" description="Helical" evidence="7">
    <location>
        <begin position="164"/>
        <end position="183"/>
    </location>
</feature>
<dbReference type="GO" id="GO:0015297">
    <property type="term" value="F:antiporter activity"/>
    <property type="evidence" value="ECO:0007669"/>
    <property type="project" value="InterPro"/>
</dbReference>
<dbReference type="Proteomes" id="UP000601522">
    <property type="component" value="Unassembled WGS sequence"/>
</dbReference>
<feature type="transmembrane region" description="Helical" evidence="7">
    <location>
        <begin position="195"/>
        <end position="215"/>
    </location>
</feature>
<evidence type="ECO:0000256" key="5">
    <source>
        <dbReference type="ARBA" id="ARBA00022989"/>
    </source>
</evidence>
<keyword evidence="2" id="KW-0813">Transport</keyword>
<dbReference type="PIRSF" id="PIRSF006603">
    <property type="entry name" value="DinF"/>
    <property type="match status" value="1"/>
</dbReference>
<reference evidence="8 9" key="1">
    <citation type="submission" date="2020-08" db="EMBL/GenBank/DDBJ databases">
        <title>Genome public.</title>
        <authorList>
            <person name="Liu C."/>
            <person name="Sun Q."/>
        </authorList>
    </citation>
    <scope>NUCLEOTIDE SEQUENCE [LARGE SCALE GENOMIC DNA]</scope>
    <source>
        <strain evidence="8 9">NSJ-26</strain>
    </source>
</reference>
<dbReference type="InterPro" id="IPR047135">
    <property type="entry name" value="YsiQ"/>
</dbReference>
<keyword evidence="4 7" id="KW-0812">Transmembrane</keyword>
<feature type="transmembrane region" description="Helical" evidence="7">
    <location>
        <begin position="358"/>
        <end position="380"/>
    </location>
</feature>
<evidence type="ECO:0000256" key="6">
    <source>
        <dbReference type="ARBA" id="ARBA00023136"/>
    </source>
</evidence>
<keyword evidence="5 7" id="KW-1133">Transmembrane helix</keyword>
<comment type="subcellular location">
    <subcellularLocation>
        <location evidence="1">Cell membrane</location>
        <topology evidence="1">Multi-pass membrane protein</topology>
    </subcellularLocation>
</comment>
<evidence type="ECO:0000256" key="2">
    <source>
        <dbReference type="ARBA" id="ARBA00022448"/>
    </source>
</evidence>
<dbReference type="NCBIfam" id="TIGR00797">
    <property type="entry name" value="matE"/>
    <property type="match status" value="1"/>
</dbReference>
<feature type="transmembrane region" description="Helical" evidence="7">
    <location>
        <begin position="132"/>
        <end position="152"/>
    </location>
</feature>
<dbReference type="CDD" id="cd13134">
    <property type="entry name" value="MATE_like_8"/>
    <property type="match status" value="1"/>
</dbReference>
<evidence type="ECO:0000313" key="8">
    <source>
        <dbReference type="EMBL" id="MBC8589680.1"/>
    </source>
</evidence>
<dbReference type="GO" id="GO:0042910">
    <property type="term" value="F:xenobiotic transmembrane transporter activity"/>
    <property type="evidence" value="ECO:0007669"/>
    <property type="project" value="InterPro"/>
</dbReference>
<gene>
    <name evidence="8" type="ORF">H8689_00790</name>
</gene>
<proteinExistence type="predicted"/>
<sequence>MKFWKDKAFLKSMMAIAIPIALQNLITSSLNMVDTLMITSLGEASIAAVGLANQVFFFYALINFGIHSGSSIFISQYWGREDIPSIKRVLGFALSLSIVLGVVFTVVALFFPEFIMGILIKDLEVIKLGSDYLRIVSLSYIITGIGFAYSIALRSTGRPKVPMLVSAISFVVNTVFNYALIFGKFGFPALGVKGAAWGTVIARVVEIIFIFYVVYRDIGPLTATISELLDWNKAFINKYIVTISPVILNETFWSLGQIMYSIAYARIGKEATAAVQLTNTIQNIFFVLVRGLANACAVMVGNKIGAGDEEGAFEYAKQFLVMSTLSGLILGVVMALTPDLTLKVFGELEPNLHMLARKLLIIMGLTFFIRTYNSTAIVGVLRGGGDTRFSMLLEMGSVWLIGVPLAFLGALVFKLPVHFVLLLVTMEELVKFSISIPRIISKKWIKNITDY</sequence>
<dbReference type="InterPro" id="IPR048279">
    <property type="entry name" value="MdtK-like"/>
</dbReference>
<keyword evidence="6 7" id="KW-0472">Membrane</keyword>
<feature type="transmembrane region" description="Helical" evidence="7">
    <location>
        <begin position="319"/>
        <end position="338"/>
    </location>
</feature>
<feature type="transmembrane region" description="Helical" evidence="7">
    <location>
        <begin position="392"/>
        <end position="413"/>
    </location>
</feature>
<keyword evidence="9" id="KW-1185">Reference proteome</keyword>
<organism evidence="8 9">
    <name type="scientific">Wansuia hejianensis</name>
    <dbReference type="NCBI Taxonomy" id="2763667"/>
    <lineage>
        <taxon>Bacteria</taxon>
        <taxon>Bacillati</taxon>
        <taxon>Bacillota</taxon>
        <taxon>Clostridia</taxon>
        <taxon>Lachnospirales</taxon>
        <taxon>Lachnospiraceae</taxon>
        <taxon>Wansuia</taxon>
    </lineage>
</organism>
<dbReference type="AlphaFoldDB" id="A0A926ILS3"/>
<keyword evidence="3" id="KW-1003">Cell membrane</keyword>
<dbReference type="InterPro" id="IPR002528">
    <property type="entry name" value="MATE_fam"/>
</dbReference>
<dbReference type="Pfam" id="PF01554">
    <property type="entry name" value="MatE"/>
    <property type="match status" value="2"/>
</dbReference>
<dbReference type="PANTHER" id="PTHR42925">
    <property type="entry name" value="MULTIDRUG AND TOXIN EFFLUX PROTEIN MATE FAMILY"/>
    <property type="match status" value="1"/>
</dbReference>
<accession>A0A926ILS3</accession>
<evidence type="ECO:0000256" key="1">
    <source>
        <dbReference type="ARBA" id="ARBA00004651"/>
    </source>
</evidence>
<feature type="transmembrane region" description="Helical" evidence="7">
    <location>
        <begin position="54"/>
        <end position="78"/>
    </location>
</feature>
<dbReference type="RefSeq" id="WP_249322499.1">
    <property type="nucleotide sequence ID" value="NZ_JACRTK010000001.1"/>
</dbReference>
<protein>
    <submittedName>
        <fullName evidence="8">MATE family efflux transporter</fullName>
    </submittedName>
</protein>
<evidence type="ECO:0000256" key="7">
    <source>
        <dbReference type="SAM" id="Phobius"/>
    </source>
</evidence>
<evidence type="ECO:0000313" key="9">
    <source>
        <dbReference type="Proteomes" id="UP000601522"/>
    </source>
</evidence>
<dbReference type="PANTHER" id="PTHR42925:SF2">
    <property type="entry name" value="NA+ DRIVEN MULTIDRUG EFFLUX PUMP"/>
    <property type="match status" value="1"/>
</dbReference>
<dbReference type="GO" id="GO:0005886">
    <property type="term" value="C:plasma membrane"/>
    <property type="evidence" value="ECO:0007669"/>
    <property type="project" value="UniProtKB-SubCell"/>
</dbReference>
<evidence type="ECO:0000256" key="3">
    <source>
        <dbReference type="ARBA" id="ARBA00022475"/>
    </source>
</evidence>
<evidence type="ECO:0000256" key="4">
    <source>
        <dbReference type="ARBA" id="ARBA00022692"/>
    </source>
</evidence>
<comment type="caution">
    <text evidence="8">The sequence shown here is derived from an EMBL/GenBank/DDBJ whole genome shotgun (WGS) entry which is preliminary data.</text>
</comment>
<name>A0A926ILS3_9FIRM</name>
<feature type="transmembrane region" description="Helical" evidence="7">
    <location>
        <begin position="90"/>
        <end position="112"/>
    </location>
</feature>
<dbReference type="EMBL" id="JACRTK010000001">
    <property type="protein sequence ID" value="MBC8589680.1"/>
    <property type="molecule type" value="Genomic_DNA"/>
</dbReference>